<proteinExistence type="predicted"/>
<dbReference type="Proteomes" id="UP000194469">
    <property type="component" value="Unassembled WGS sequence"/>
</dbReference>
<evidence type="ECO:0000313" key="2">
    <source>
        <dbReference type="Proteomes" id="UP000194469"/>
    </source>
</evidence>
<dbReference type="PANTHER" id="PTHR48228">
    <property type="entry name" value="SUCCINYL-COA--D-CITRAMALATE COA-TRANSFERASE"/>
    <property type="match status" value="1"/>
</dbReference>
<dbReference type="AlphaFoldDB" id="A0A1Y6G0T7"/>
<protein>
    <submittedName>
        <fullName evidence="1">2-methylfumaryl-CoA isomerase</fullName>
    </submittedName>
</protein>
<name>A0A1Y6G0T7_9SPHN</name>
<evidence type="ECO:0000313" key="1">
    <source>
        <dbReference type="EMBL" id="SMQ79005.1"/>
    </source>
</evidence>
<organism evidence="1 2">
    <name type="scientific">Sphingopyxis terrae subsp. ummariensis</name>
    <dbReference type="NCBI Taxonomy" id="429001"/>
    <lineage>
        <taxon>Bacteria</taxon>
        <taxon>Pseudomonadati</taxon>
        <taxon>Pseudomonadota</taxon>
        <taxon>Alphaproteobacteria</taxon>
        <taxon>Sphingomonadales</taxon>
        <taxon>Sphingomonadaceae</taxon>
        <taxon>Sphingopyxis</taxon>
    </lineage>
</organism>
<dbReference type="InterPro" id="IPR023606">
    <property type="entry name" value="CoA-Trfase_III_dom_1_sf"/>
</dbReference>
<dbReference type="InterPro" id="IPR050509">
    <property type="entry name" value="CoA-transferase_III"/>
</dbReference>
<keyword evidence="1" id="KW-0413">Isomerase</keyword>
<gene>
    <name evidence="1" type="ORF">SAMN06295984_3009</name>
</gene>
<reference evidence="2" key="1">
    <citation type="submission" date="2017-04" db="EMBL/GenBank/DDBJ databases">
        <authorList>
            <person name="Varghese N."/>
            <person name="Submissions S."/>
        </authorList>
    </citation>
    <scope>NUCLEOTIDE SEQUENCE [LARGE SCALE GENOMIC DNA]</scope>
    <source>
        <strain evidence="2">UI2</strain>
    </source>
</reference>
<dbReference type="InterPro" id="IPR003673">
    <property type="entry name" value="CoA-Trfase_fam_III"/>
</dbReference>
<dbReference type="SUPFAM" id="SSF89796">
    <property type="entry name" value="CoA-transferase family III (CaiB/BaiF)"/>
    <property type="match status" value="1"/>
</dbReference>
<accession>A0A1Y6G0T7</accession>
<keyword evidence="2" id="KW-1185">Reference proteome</keyword>
<dbReference type="InterPro" id="IPR044855">
    <property type="entry name" value="CoA-Trfase_III_dom3_sf"/>
</dbReference>
<sequence length="412" mass="43832">MGPCLRRGTATGLAMYNLLSGLSVIEASSFVASPTAGLYCAQFGAEVIRVDQIGGGPDFHRWPVTAENNSLYWENLNRAKKSVALDLSRPEGRELLQQLVRATGQFITNFPAGGFVSHDTLAEGRADLITVRVMGWADGSPALDYTVNNSVGYPMLTGTGPEPVNHVLPAWDLLTGAYAAFALLAAIQRRSVSGEGGEVRIPLSDVAIGTVANLGGIAEVLYSGENRPRLGNAVYGLFGRDFVTRDGQRTMIVVVTPRQWANLIAALNLGDAIARIESERRVSFAKDDGLRFDHRDALYPLFEQAIAARDHADLAVAFDAGGIVHSPYRTMLDAVQDPALVANNPIFGAAQNPSGFAYPAAGAFATIPQAERQPPRPAPLNGQHSEEVLTSRLSLSSGEIARLIDAGIVGVG</sequence>
<dbReference type="GO" id="GO:0016853">
    <property type="term" value="F:isomerase activity"/>
    <property type="evidence" value="ECO:0007669"/>
    <property type="project" value="UniProtKB-KW"/>
</dbReference>
<dbReference type="PANTHER" id="PTHR48228:SF5">
    <property type="entry name" value="ALPHA-METHYLACYL-COA RACEMASE"/>
    <property type="match status" value="1"/>
</dbReference>
<dbReference type="Gene3D" id="3.40.50.10540">
    <property type="entry name" value="Crotonobetainyl-coa:carnitine coa-transferase, domain 1"/>
    <property type="match status" value="1"/>
</dbReference>
<dbReference type="Gene3D" id="3.30.1540.10">
    <property type="entry name" value="formyl-coa transferase, domain 3"/>
    <property type="match status" value="1"/>
</dbReference>
<dbReference type="Pfam" id="PF02515">
    <property type="entry name" value="CoA_transf_3"/>
    <property type="match status" value="1"/>
</dbReference>
<dbReference type="EMBL" id="FXWL01000003">
    <property type="protein sequence ID" value="SMQ79005.1"/>
    <property type="molecule type" value="Genomic_DNA"/>
</dbReference>